<dbReference type="RefSeq" id="WP_136933229.1">
    <property type="nucleotide sequence ID" value="NZ_SSMQ01000045.1"/>
</dbReference>
<accession>A0A4U1J0Z2</accession>
<evidence type="ECO:0000313" key="1">
    <source>
        <dbReference type="EMBL" id="TKD00676.1"/>
    </source>
</evidence>
<comment type="caution">
    <text evidence="1">The sequence shown here is derived from an EMBL/GenBank/DDBJ whole genome shotgun (WGS) entry which is preliminary data.</text>
</comment>
<organism evidence="1 2">
    <name type="scientific">Polyangium fumosum</name>
    <dbReference type="NCBI Taxonomy" id="889272"/>
    <lineage>
        <taxon>Bacteria</taxon>
        <taxon>Pseudomonadati</taxon>
        <taxon>Myxococcota</taxon>
        <taxon>Polyangia</taxon>
        <taxon>Polyangiales</taxon>
        <taxon>Polyangiaceae</taxon>
        <taxon>Polyangium</taxon>
    </lineage>
</organism>
<evidence type="ECO:0000313" key="2">
    <source>
        <dbReference type="Proteomes" id="UP000309215"/>
    </source>
</evidence>
<name>A0A4U1J0Z2_9BACT</name>
<dbReference type="EMBL" id="SSMQ01000045">
    <property type="protein sequence ID" value="TKD00676.1"/>
    <property type="molecule type" value="Genomic_DNA"/>
</dbReference>
<keyword evidence="2" id="KW-1185">Reference proteome</keyword>
<protein>
    <submittedName>
        <fullName evidence="1">Uncharacterized protein</fullName>
    </submittedName>
</protein>
<dbReference type="AlphaFoldDB" id="A0A4U1J0Z2"/>
<dbReference type="Proteomes" id="UP000309215">
    <property type="component" value="Unassembled WGS sequence"/>
</dbReference>
<sequence>MRISFSMRVHDGEPKENEISGNFFVAKSIRDEYLSPESFYMLIRPATDQNYERAELMAAGVACVAFGGLQRASHLAPKSGKIESFRGYTLRDSRQLGNPEEGT</sequence>
<reference evidence="1 2" key="1">
    <citation type="submission" date="2019-04" db="EMBL/GenBank/DDBJ databases">
        <authorList>
            <person name="Li Y."/>
            <person name="Wang J."/>
        </authorList>
    </citation>
    <scope>NUCLEOTIDE SEQUENCE [LARGE SCALE GENOMIC DNA]</scope>
    <source>
        <strain evidence="1 2">DSM 14668</strain>
    </source>
</reference>
<proteinExistence type="predicted"/>
<gene>
    <name evidence="1" type="ORF">E8A74_33665</name>
</gene>